<dbReference type="Pfam" id="PF07690">
    <property type="entry name" value="MFS_1"/>
    <property type="match status" value="1"/>
</dbReference>
<keyword evidence="3 4" id="KW-0472">Membrane</keyword>
<organism evidence="6 7">
    <name type="scientific">Pseudoduganella armeniaca</name>
    <dbReference type="NCBI Taxonomy" id="2072590"/>
    <lineage>
        <taxon>Bacteria</taxon>
        <taxon>Pseudomonadati</taxon>
        <taxon>Pseudomonadota</taxon>
        <taxon>Betaproteobacteria</taxon>
        <taxon>Burkholderiales</taxon>
        <taxon>Oxalobacteraceae</taxon>
        <taxon>Telluria group</taxon>
        <taxon>Pseudoduganella</taxon>
    </lineage>
</organism>
<dbReference type="RefSeq" id="WP_107142878.1">
    <property type="nucleotide sequence ID" value="NZ_CP028324.1"/>
</dbReference>
<dbReference type="AlphaFoldDB" id="A0A2R4CD13"/>
<feature type="transmembrane region" description="Helical" evidence="4">
    <location>
        <begin position="46"/>
        <end position="67"/>
    </location>
</feature>
<dbReference type="InterPro" id="IPR011701">
    <property type="entry name" value="MFS"/>
</dbReference>
<name>A0A2R4CD13_9BURK</name>
<dbReference type="GO" id="GO:0022857">
    <property type="term" value="F:transmembrane transporter activity"/>
    <property type="evidence" value="ECO:0007669"/>
    <property type="project" value="InterPro"/>
</dbReference>
<feature type="transmembrane region" description="Helical" evidence="4">
    <location>
        <begin position="74"/>
        <end position="93"/>
    </location>
</feature>
<protein>
    <submittedName>
        <fullName evidence="6">MFS transporter</fullName>
    </submittedName>
</protein>
<dbReference type="SUPFAM" id="SSF103473">
    <property type="entry name" value="MFS general substrate transporter"/>
    <property type="match status" value="1"/>
</dbReference>
<evidence type="ECO:0000256" key="4">
    <source>
        <dbReference type="SAM" id="Phobius"/>
    </source>
</evidence>
<sequence length="398" mass="40239">MSERTNWPAIVVLWCCGIGAAMQFAKVAAGFDALGRHYGLSLGGTGWLLSVVGTVGLLFGATAGLAVSRANLRTVLCGALAVGAVLSAAEAMLPPLPLFVGLRLAEGVSHLVVVIVAPILMNGCSTARHRAVVMGLWGTFFGVAFSLTNLVAPALLRHGVTGLLAAHAAWMAGLALLVAVLLRAGAVATMPAAAPLTWRRFLAQHAQIYANRATALPGLLFLFHTLMFIALLTFVPRLLPESQRAALLFVLPLCGVAGTFAAGLLAQYLVTPVRLTGLGFAAVGLAAFGVQASAGSAAAAACAILLLFVSGIVQGAVFTTVPYLNQDPGQQACAHGAVAQLGNLGATVGPPAIGASFAAHGPLGLAVPVALLAACGLVLALASSRRPAPLPLRAVPGE</sequence>
<accession>A0A2R4CD13</accession>
<dbReference type="InterPro" id="IPR020846">
    <property type="entry name" value="MFS_dom"/>
</dbReference>
<dbReference type="PROSITE" id="PS50850">
    <property type="entry name" value="MFS"/>
    <property type="match status" value="1"/>
</dbReference>
<evidence type="ECO:0000259" key="5">
    <source>
        <dbReference type="PROSITE" id="PS50850"/>
    </source>
</evidence>
<dbReference type="Proteomes" id="UP000240505">
    <property type="component" value="Chromosome"/>
</dbReference>
<dbReference type="EMBL" id="CP028324">
    <property type="protein sequence ID" value="AVR97533.1"/>
    <property type="molecule type" value="Genomic_DNA"/>
</dbReference>
<feature type="transmembrane region" description="Helical" evidence="4">
    <location>
        <begin position="278"/>
        <end position="309"/>
    </location>
</feature>
<reference evidence="6 7" key="1">
    <citation type="submission" date="2018-03" db="EMBL/GenBank/DDBJ databases">
        <title>Massilia armeniaca sp. nov., isolated from desert soil.</title>
        <authorList>
            <person name="Huang H."/>
            <person name="Ren M."/>
        </authorList>
    </citation>
    <scope>NUCLEOTIDE SEQUENCE [LARGE SCALE GENOMIC DNA]</scope>
    <source>
        <strain evidence="6 7">ZMN-3</strain>
    </source>
</reference>
<feature type="transmembrane region" description="Helical" evidence="4">
    <location>
        <begin position="245"/>
        <end position="266"/>
    </location>
</feature>
<feature type="domain" description="Major facilitator superfamily (MFS) profile" evidence="5">
    <location>
        <begin position="9"/>
        <end position="385"/>
    </location>
</feature>
<evidence type="ECO:0000256" key="3">
    <source>
        <dbReference type="ARBA" id="ARBA00023136"/>
    </source>
</evidence>
<dbReference type="Gene3D" id="1.20.1250.20">
    <property type="entry name" value="MFS general substrate transporter like domains"/>
    <property type="match status" value="1"/>
</dbReference>
<dbReference type="CDD" id="cd06174">
    <property type="entry name" value="MFS"/>
    <property type="match status" value="1"/>
</dbReference>
<dbReference type="OrthoDB" id="6095882at2"/>
<feature type="transmembrane region" description="Helical" evidence="4">
    <location>
        <begin position="168"/>
        <end position="194"/>
    </location>
</feature>
<evidence type="ECO:0000313" key="7">
    <source>
        <dbReference type="Proteomes" id="UP000240505"/>
    </source>
</evidence>
<evidence type="ECO:0000256" key="1">
    <source>
        <dbReference type="ARBA" id="ARBA00022692"/>
    </source>
</evidence>
<dbReference type="InterPro" id="IPR036259">
    <property type="entry name" value="MFS_trans_sf"/>
</dbReference>
<keyword evidence="7" id="KW-1185">Reference proteome</keyword>
<feature type="transmembrane region" description="Helical" evidence="4">
    <location>
        <begin position="363"/>
        <end position="383"/>
    </location>
</feature>
<evidence type="ECO:0000313" key="6">
    <source>
        <dbReference type="EMBL" id="AVR97533.1"/>
    </source>
</evidence>
<evidence type="ECO:0000256" key="2">
    <source>
        <dbReference type="ARBA" id="ARBA00022989"/>
    </source>
</evidence>
<feature type="transmembrane region" description="Helical" evidence="4">
    <location>
        <begin position="215"/>
        <end position="239"/>
    </location>
</feature>
<feature type="transmembrane region" description="Helical" evidence="4">
    <location>
        <begin position="132"/>
        <end position="156"/>
    </location>
</feature>
<gene>
    <name evidence="6" type="ORF">C9I28_19210</name>
</gene>
<keyword evidence="1 4" id="KW-0812">Transmembrane</keyword>
<proteinExistence type="predicted"/>
<dbReference type="KEGG" id="masz:C9I28_19210"/>
<keyword evidence="2 4" id="KW-1133">Transmembrane helix</keyword>
<feature type="transmembrane region" description="Helical" evidence="4">
    <location>
        <begin position="99"/>
        <end position="120"/>
    </location>
</feature>